<sequence length="122" mass="12754">MTAVNQIGWFQIGTDQPEAAERFYGELFGWAFADDETAGAAYRIITTPGEGGLQGGLANTEGRGPNHAVFSVVVADTEATCRQAEAAGGKVLVKRTTADGLTLAHLLDPSGNQFQIFTPPAG</sequence>
<dbReference type="InterPro" id="IPR052164">
    <property type="entry name" value="Anthracycline_SecMetBiosynth"/>
</dbReference>
<dbReference type="PROSITE" id="PS51819">
    <property type="entry name" value="VOC"/>
    <property type="match status" value="1"/>
</dbReference>
<dbReference type="SUPFAM" id="SSF54593">
    <property type="entry name" value="Glyoxalase/Bleomycin resistance protein/Dihydroxybiphenyl dioxygenase"/>
    <property type="match status" value="1"/>
</dbReference>
<gene>
    <name evidence="2" type="ORF">Alo02nite_31270</name>
    <name evidence="3" type="ORF">BJ964_003451</name>
</gene>
<keyword evidence="5" id="KW-1185">Reference proteome</keyword>
<evidence type="ECO:0000259" key="1">
    <source>
        <dbReference type="PROSITE" id="PS51819"/>
    </source>
</evidence>
<keyword evidence="3" id="KW-0456">Lyase</keyword>
<organism evidence="3 4">
    <name type="scientific">Actinoplanes lobatus</name>
    <dbReference type="NCBI Taxonomy" id="113568"/>
    <lineage>
        <taxon>Bacteria</taxon>
        <taxon>Bacillati</taxon>
        <taxon>Actinomycetota</taxon>
        <taxon>Actinomycetes</taxon>
        <taxon>Micromonosporales</taxon>
        <taxon>Micromonosporaceae</taxon>
        <taxon>Actinoplanes</taxon>
    </lineage>
</organism>
<dbReference type="EMBL" id="BOMP01000040">
    <property type="protein sequence ID" value="GIE40229.1"/>
    <property type="molecule type" value="Genomic_DNA"/>
</dbReference>
<proteinExistence type="predicted"/>
<accession>A0A7W7HEY2</accession>
<name>A0A7W7HEY2_9ACTN</name>
<evidence type="ECO:0000313" key="3">
    <source>
        <dbReference type="EMBL" id="MBB4749290.1"/>
    </source>
</evidence>
<dbReference type="GO" id="GO:0016829">
    <property type="term" value="F:lyase activity"/>
    <property type="evidence" value="ECO:0007669"/>
    <property type="project" value="UniProtKB-KW"/>
</dbReference>
<dbReference type="Pfam" id="PF00903">
    <property type="entry name" value="Glyoxalase"/>
    <property type="match status" value="1"/>
</dbReference>
<reference evidence="3 4" key="1">
    <citation type="submission" date="2020-08" db="EMBL/GenBank/DDBJ databases">
        <title>Sequencing the genomes of 1000 actinobacteria strains.</title>
        <authorList>
            <person name="Klenk H.-P."/>
        </authorList>
    </citation>
    <scope>NUCLEOTIDE SEQUENCE [LARGE SCALE GENOMIC DNA]</scope>
    <source>
        <strain evidence="3 4">DSM 43150</strain>
    </source>
</reference>
<evidence type="ECO:0000313" key="2">
    <source>
        <dbReference type="EMBL" id="GIE40229.1"/>
    </source>
</evidence>
<dbReference type="AlphaFoldDB" id="A0A7W7HEY2"/>
<dbReference type="PANTHER" id="PTHR33993">
    <property type="entry name" value="GLYOXALASE-RELATED"/>
    <property type="match status" value="1"/>
</dbReference>
<dbReference type="InterPro" id="IPR037523">
    <property type="entry name" value="VOC_core"/>
</dbReference>
<comment type="caution">
    <text evidence="3">The sequence shown here is derived from an EMBL/GenBank/DDBJ whole genome shotgun (WGS) entry which is preliminary data.</text>
</comment>
<dbReference type="PANTHER" id="PTHR33993:SF14">
    <property type="entry name" value="GB|AAF24581.1"/>
    <property type="match status" value="1"/>
</dbReference>
<feature type="domain" description="VOC" evidence="1">
    <location>
        <begin position="6"/>
        <end position="119"/>
    </location>
</feature>
<dbReference type="CDD" id="cd07247">
    <property type="entry name" value="SgaA_N_like"/>
    <property type="match status" value="1"/>
</dbReference>
<dbReference type="Proteomes" id="UP000590511">
    <property type="component" value="Unassembled WGS sequence"/>
</dbReference>
<dbReference type="RefSeq" id="WP_188121635.1">
    <property type="nucleotide sequence ID" value="NZ_BOMP01000040.1"/>
</dbReference>
<dbReference type="InterPro" id="IPR029068">
    <property type="entry name" value="Glyas_Bleomycin-R_OHBP_Dase"/>
</dbReference>
<dbReference type="EMBL" id="JACHNC010000001">
    <property type="protein sequence ID" value="MBB4749290.1"/>
    <property type="molecule type" value="Genomic_DNA"/>
</dbReference>
<reference evidence="2 5" key="2">
    <citation type="submission" date="2021-01" db="EMBL/GenBank/DDBJ databases">
        <title>Whole genome shotgun sequence of Actinoplanes lobatus NBRC 12513.</title>
        <authorList>
            <person name="Komaki H."/>
            <person name="Tamura T."/>
        </authorList>
    </citation>
    <scope>NUCLEOTIDE SEQUENCE [LARGE SCALE GENOMIC DNA]</scope>
    <source>
        <strain evidence="2 5">NBRC 12513</strain>
    </source>
</reference>
<dbReference type="Proteomes" id="UP000631312">
    <property type="component" value="Unassembled WGS sequence"/>
</dbReference>
<dbReference type="InterPro" id="IPR004360">
    <property type="entry name" value="Glyas_Fos-R_dOase_dom"/>
</dbReference>
<protein>
    <submittedName>
        <fullName evidence="2">Glyoxalase</fullName>
    </submittedName>
    <submittedName>
        <fullName evidence="3">Putative enzyme related to lactoylglutathione lyase</fullName>
    </submittedName>
</protein>
<evidence type="ECO:0000313" key="5">
    <source>
        <dbReference type="Proteomes" id="UP000631312"/>
    </source>
</evidence>
<evidence type="ECO:0000313" key="4">
    <source>
        <dbReference type="Proteomes" id="UP000590511"/>
    </source>
</evidence>
<dbReference type="Gene3D" id="3.10.180.10">
    <property type="entry name" value="2,3-Dihydroxybiphenyl 1,2-Dioxygenase, domain 1"/>
    <property type="match status" value="1"/>
</dbReference>